<organism evidence="2">
    <name type="scientific">Thermofilum pendens</name>
    <dbReference type="NCBI Taxonomy" id="2269"/>
    <lineage>
        <taxon>Archaea</taxon>
        <taxon>Thermoproteota</taxon>
        <taxon>Thermoprotei</taxon>
        <taxon>Thermofilales</taxon>
        <taxon>Thermofilaceae</taxon>
        <taxon>Thermofilum</taxon>
    </lineage>
</organism>
<accession>A0A7C3SPQ0</accession>
<dbReference type="InterPro" id="IPR036052">
    <property type="entry name" value="TrpB-like_PALP_sf"/>
</dbReference>
<dbReference type="EMBL" id="DTIB01000135">
    <property type="protein sequence ID" value="HGB25897.1"/>
    <property type="molecule type" value="Genomic_DNA"/>
</dbReference>
<comment type="caution">
    <text evidence="2">The sequence shown here is derived from an EMBL/GenBank/DDBJ whole genome shotgun (WGS) entry which is preliminary data.</text>
</comment>
<reference evidence="2" key="1">
    <citation type="journal article" date="2020" name="mSystems">
        <title>Genome- and Community-Level Interaction Insights into Carbon Utilization and Element Cycling Functions of Hydrothermarchaeota in Hydrothermal Sediment.</title>
        <authorList>
            <person name="Zhou Z."/>
            <person name="Liu Y."/>
            <person name="Xu W."/>
            <person name="Pan J."/>
            <person name="Luo Z.H."/>
            <person name="Li M."/>
        </authorList>
    </citation>
    <scope>NUCLEOTIDE SEQUENCE [LARGE SCALE GENOMIC DNA]</scope>
    <source>
        <strain evidence="2">SpSt-8</strain>
    </source>
</reference>
<dbReference type="PANTHER" id="PTHR10314">
    <property type="entry name" value="CYSTATHIONINE BETA-SYNTHASE"/>
    <property type="match status" value="1"/>
</dbReference>
<feature type="domain" description="Tryptophan synthase beta chain-like PALP" evidence="1">
    <location>
        <begin position="15"/>
        <end position="322"/>
    </location>
</feature>
<gene>
    <name evidence="2" type="ORF">ENV88_07780</name>
</gene>
<dbReference type="NCBIfam" id="NF004996">
    <property type="entry name" value="PRK06381.1"/>
    <property type="match status" value="1"/>
</dbReference>
<evidence type="ECO:0000313" key="2">
    <source>
        <dbReference type="EMBL" id="HGB25897.1"/>
    </source>
</evidence>
<evidence type="ECO:0000259" key="1">
    <source>
        <dbReference type="Pfam" id="PF00291"/>
    </source>
</evidence>
<protein>
    <submittedName>
        <fullName evidence="2">Pyridoxal-phosphate dependent enzyme</fullName>
    </submittedName>
</protein>
<dbReference type="InterPro" id="IPR001926">
    <property type="entry name" value="TrpB-like_PALP"/>
</dbReference>
<dbReference type="Pfam" id="PF00291">
    <property type="entry name" value="PALP"/>
    <property type="match status" value="1"/>
</dbReference>
<proteinExistence type="predicted"/>
<dbReference type="AlphaFoldDB" id="A0A7C3SPQ0"/>
<name>A0A7C3SPQ0_THEPE</name>
<sequence length="328" mass="35954">MDEDSSSRCTRVLSTQRRATPLLRLSASRKLLGLDHLEVYVKWEGGNPTGTHKDRAALAHVSRAVSEGASTVTVGTCGNYGVAIAYYALLAGLRAVVFVPRSYENSRVWEMRKYGARVVFVDGTYEDAVEASSKAATLRGWYDANPGGRCDNTSLRAYSRMAWEIVAELGDAPYAVSVPVGNGTTMVGLYLGFLEVYKEGYATRIPRFIAASTSHANQIVESWLQGRLTPVEVPPGKVRETPVNEPLVAYRSLNAEETLRVLYETRGRAYAFGDEELVEASLLLRVVEGVSSLPASSSALLALREFAREEEPDGALVAVITGRWLRRR</sequence>
<dbReference type="Gene3D" id="3.40.50.1100">
    <property type="match status" value="2"/>
</dbReference>
<dbReference type="InterPro" id="IPR050214">
    <property type="entry name" value="Cys_Synth/Cystath_Beta-Synth"/>
</dbReference>
<dbReference type="SUPFAM" id="SSF53686">
    <property type="entry name" value="Tryptophan synthase beta subunit-like PLP-dependent enzymes"/>
    <property type="match status" value="1"/>
</dbReference>